<comment type="caution">
    <text evidence="3">The sequence shown here is derived from an EMBL/GenBank/DDBJ whole genome shotgun (WGS) entry which is preliminary data.</text>
</comment>
<feature type="domain" description="Glycosyl transferase family 1" evidence="1">
    <location>
        <begin position="181"/>
        <end position="342"/>
    </location>
</feature>
<dbReference type="EMBL" id="NTFI01000001">
    <property type="protein sequence ID" value="PHQ26363.1"/>
    <property type="molecule type" value="Genomic_DNA"/>
</dbReference>
<accession>A0A2G1VHU9</accession>
<dbReference type="RefSeq" id="WP_099616446.1">
    <property type="nucleotide sequence ID" value="NZ_KZ319339.1"/>
</dbReference>
<dbReference type="InterPro" id="IPR001296">
    <property type="entry name" value="Glyco_trans_1"/>
</dbReference>
<evidence type="ECO:0000313" key="4">
    <source>
        <dbReference type="Proteomes" id="UP000229044"/>
    </source>
</evidence>
<proteinExistence type="predicted"/>
<dbReference type="InterPro" id="IPR028098">
    <property type="entry name" value="Glyco_trans_4-like_N"/>
</dbReference>
<name>A0A2G1VHU9_9GAMM</name>
<dbReference type="SUPFAM" id="SSF53756">
    <property type="entry name" value="UDP-Glycosyltransferase/glycogen phosphorylase"/>
    <property type="match status" value="1"/>
</dbReference>
<dbReference type="PANTHER" id="PTHR12526">
    <property type="entry name" value="GLYCOSYLTRANSFERASE"/>
    <property type="match status" value="1"/>
</dbReference>
<dbReference type="CDD" id="cd03801">
    <property type="entry name" value="GT4_PimA-like"/>
    <property type="match status" value="1"/>
</dbReference>
<sequence>MNRVLHLIDTTGPGGAETVFVQLIRELSSDFEPVVVLRGEGWLASEIRSLGIEPLILDSKGSFNARYLRELVRLIRRHRINLIHAHLLGSNVYGSLAGMLGGVPVIATFHGNVDVASQERLLGLKFLIINWGASAIVSVSRQLQKALNERSTLKSGKSHLIYNGVAQPDAACAGDDLRSLLGLPAEARLVVSVGNVRSSKGYEYLVQAVPRIKDPATHFIIIGDAKPSLTEPLINQAKALGVAERIHFMGFRKDARHLLAQADVFLLPSTQEGFSLATVEAMLAGVPVVATRSGGPEEIITSGCNGLLIACAAPDEIANAIESTRKNPGVVKMVEKAKEDAKREFSLEMMVDRYKSLYLSLMGSAGS</sequence>
<evidence type="ECO:0000259" key="1">
    <source>
        <dbReference type="Pfam" id="PF00534"/>
    </source>
</evidence>
<dbReference type="OrthoDB" id="9775208at2"/>
<evidence type="ECO:0000313" key="3">
    <source>
        <dbReference type="EMBL" id="PHQ26363.1"/>
    </source>
</evidence>
<keyword evidence="4" id="KW-1185">Reference proteome</keyword>
<dbReference type="Proteomes" id="UP000229044">
    <property type="component" value="Unassembled WGS sequence"/>
</dbReference>
<dbReference type="Pfam" id="PF13439">
    <property type="entry name" value="Glyco_transf_4"/>
    <property type="match status" value="1"/>
</dbReference>
<dbReference type="GO" id="GO:0016757">
    <property type="term" value="F:glycosyltransferase activity"/>
    <property type="evidence" value="ECO:0007669"/>
    <property type="project" value="UniProtKB-ARBA"/>
</dbReference>
<feature type="domain" description="Glycosyltransferase subfamily 4-like N-terminal" evidence="2">
    <location>
        <begin position="13"/>
        <end position="165"/>
    </location>
</feature>
<protein>
    <submittedName>
        <fullName evidence="3">Glycosyl transferase</fullName>
    </submittedName>
</protein>
<keyword evidence="3" id="KW-0808">Transferase</keyword>
<reference evidence="3 4" key="1">
    <citation type="submission" date="2017-09" db="EMBL/GenBank/DDBJ databases">
        <title>The draft genome sequences of Marinobacter guineae M3B.</title>
        <authorList>
            <person name="Cao J."/>
        </authorList>
    </citation>
    <scope>NUCLEOTIDE SEQUENCE [LARGE SCALE GENOMIC DNA]</scope>
    <source>
        <strain evidence="3 4">M3B</strain>
    </source>
</reference>
<gene>
    <name evidence="3" type="ORF">CLH62_01830</name>
</gene>
<dbReference type="Gene3D" id="3.40.50.2000">
    <property type="entry name" value="Glycogen Phosphorylase B"/>
    <property type="match status" value="2"/>
</dbReference>
<dbReference type="PANTHER" id="PTHR12526:SF630">
    <property type="entry name" value="GLYCOSYLTRANSFERASE"/>
    <property type="match status" value="1"/>
</dbReference>
<dbReference type="AlphaFoldDB" id="A0A2G1VHU9"/>
<evidence type="ECO:0000259" key="2">
    <source>
        <dbReference type="Pfam" id="PF13439"/>
    </source>
</evidence>
<dbReference type="Pfam" id="PF00534">
    <property type="entry name" value="Glycos_transf_1"/>
    <property type="match status" value="1"/>
</dbReference>
<organism evidence="3 4">
    <name type="scientific">Marinobacter guineae</name>
    <dbReference type="NCBI Taxonomy" id="432303"/>
    <lineage>
        <taxon>Bacteria</taxon>
        <taxon>Pseudomonadati</taxon>
        <taxon>Pseudomonadota</taxon>
        <taxon>Gammaproteobacteria</taxon>
        <taxon>Pseudomonadales</taxon>
        <taxon>Marinobacteraceae</taxon>
        <taxon>Marinobacter</taxon>
    </lineage>
</organism>